<feature type="domain" description="HTH merR-type" evidence="3">
    <location>
        <begin position="1"/>
        <end position="68"/>
    </location>
</feature>
<evidence type="ECO:0000259" key="3">
    <source>
        <dbReference type="PROSITE" id="PS50937"/>
    </source>
</evidence>
<dbReference type="PROSITE" id="PS00552">
    <property type="entry name" value="HTH_MERR_1"/>
    <property type="match status" value="1"/>
</dbReference>
<accession>A0A9D1LN73</accession>
<dbReference type="PANTHER" id="PTHR30204">
    <property type="entry name" value="REDOX-CYCLING DRUG-SENSING TRANSCRIPTIONAL ACTIVATOR SOXR"/>
    <property type="match status" value="1"/>
</dbReference>
<feature type="coiled-coil region" evidence="2">
    <location>
        <begin position="80"/>
        <end position="107"/>
    </location>
</feature>
<dbReference type="InterPro" id="IPR009061">
    <property type="entry name" value="DNA-bd_dom_put_sf"/>
</dbReference>
<keyword evidence="2" id="KW-0175">Coiled coil</keyword>
<organism evidence="4 5">
    <name type="scientific">Candidatus Alloenteromonas pullicola</name>
    <dbReference type="NCBI Taxonomy" id="2840784"/>
    <lineage>
        <taxon>Bacteria</taxon>
        <taxon>Bacillati</taxon>
        <taxon>Bacillota</taxon>
        <taxon>Bacillota incertae sedis</taxon>
        <taxon>Candidatus Alloenteromonas</taxon>
    </lineage>
</organism>
<dbReference type="SMART" id="SM00422">
    <property type="entry name" value="HTH_MERR"/>
    <property type="match status" value="1"/>
</dbReference>
<evidence type="ECO:0000313" key="5">
    <source>
        <dbReference type="Proteomes" id="UP000824070"/>
    </source>
</evidence>
<dbReference type="PANTHER" id="PTHR30204:SF98">
    <property type="entry name" value="HTH-TYPE TRANSCRIPTIONAL REGULATOR ADHR"/>
    <property type="match status" value="1"/>
</dbReference>
<name>A0A9D1LN73_9FIRM</name>
<protein>
    <submittedName>
        <fullName evidence="4">MerR family transcriptional regulator</fullName>
    </submittedName>
</protein>
<dbReference type="Pfam" id="PF13411">
    <property type="entry name" value="MerR_1"/>
    <property type="match status" value="1"/>
</dbReference>
<dbReference type="EMBL" id="DVMV01000011">
    <property type="protein sequence ID" value="HIU44964.1"/>
    <property type="molecule type" value="Genomic_DNA"/>
</dbReference>
<dbReference type="AlphaFoldDB" id="A0A9D1LN73"/>
<gene>
    <name evidence="4" type="ORF">IAC52_01565</name>
</gene>
<dbReference type="SUPFAM" id="SSF46955">
    <property type="entry name" value="Putative DNA-binding domain"/>
    <property type="match status" value="1"/>
</dbReference>
<evidence type="ECO:0000313" key="4">
    <source>
        <dbReference type="EMBL" id="HIU44964.1"/>
    </source>
</evidence>
<evidence type="ECO:0000256" key="2">
    <source>
        <dbReference type="SAM" id="Coils"/>
    </source>
</evidence>
<dbReference type="InterPro" id="IPR000551">
    <property type="entry name" value="MerR-type_HTH_dom"/>
</dbReference>
<dbReference type="GO" id="GO:0003700">
    <property type="term" value="F:DNA-binding transcription factor activity"/>
    <property type="evidence" value="ECO:0007669"/>
    <property type="project" value="InterPro"/>
</dbReference>
<sequence length="120" mass="13990">MKIGELAKRVGLTRDTLRFYEKIGLFKPHRSSSGIRDYCDEDIDRLRVIICFKDSGIPLEDIKEYLALVDQGPGNEEERLAILEKSKKRLQDTLEKLKKTMDLLDYKIAHYEEIEGECKI</sequence>
<dbReference type="InterPro" id="IPR047057">
    <property type="entry name" value="MerR_fam"/>
</dbReference>
<dbReference type="Gene3D" id="1.10.1660.10">
    <property type="match status" value="1"/>
</dbReference>
<keyword evidence="1" id="KW-0238">DNA-binding</keyword>
<dbReference type="PROSITE" id="PS50937">
    <property type="entry name" value="HTH_MERR_2"/>
    <property type="match status" value="1"/>
</dbReference>
<dbReference type="GO" id="GO:0003677">
    <property type="term" value="F:DNA binding"/>
    <property type="evidence" value="ECO:0007669"/>
    <property type="project" value="UniProtKB-KW"/>
</dbReference>
<dbReference type="Proteomes" id="UP000824070">
    <property type="component" value="Unassembled WGS sequence"/>
</dbReference>
<reference evidence="4" key="2">
    <citation type="journal article" date="2021" name="PeerJ">
        <title>Extensive microbial diversity within the chicken gut microbiome revealed by metagenomics and culture.</title>
        <authorList>
            <person name="Gilroy R."/>
            <person name="Ravi A."/>
            <person name="Getino M."/>
            <person name="Pursley I."/>
            <person name="Horton D.L."/>
            <person name="Alikhan N.F."/>
            <person name="Baker D."/>
            <person name="Gharbi K."/>
            <person name="Hall N."/>
            <person name="Watson M."/>
            <person name="Adriaenssens E.M."/>
            <person name="Foster-Nyarko E."/>
            <person name="Jarju S."/>
            <person name="Secka A."/>
            <person name="Antonio M."/>
            <person name="Oren A."/>
            <person name="Chaudhuri R.R."/>
            <person name="La Ragione R."/>
            <person name="Hildebrand F."/>
            <person name="Pallen M.J."/>
        </authorList>
    </citation>
    <scope>NUCLEOTIDE SEQUENCE</scope>
    <source>
        <strain evidence="4">ChiGjej1B1-22543</strain>
    </source>
</reference>
<comment type="caution">
    <text evidence="4">The sequence shown here is derived from an EMBL/GenBank/DDBJ whole genome shotgun (WGS) entry which is preliminary data.</text>
</comment>
<reference evidence="4" key="1">
    <citation type="submission" date="2020-10" db="EMBL/GenBank/DDBJ databases">
        <authorList>
            <person name="Gilroy R."/>
        </authorList>
    </citation>
    <scope>NUCLEOTIDE SEQUENCE</scope>
    <source>
        <strain evidence="4">ChiGjej1B1-22543</strain>
    </source>
</reference>
<dbReference type="CDD" id="cd01109">
    <property type="entry name" value="HTH_YyaN"/>
    <property type="match status" value="1"/>
</dbReference>
<dbReference type="PRINTS" id="PR00040">
    <property type="entry name" value="HTHMERR"/>
</dbReference>
<proteinExistence type="predicted"/>
<evidence type="ECO:0000256" key="1">
    <source>
        <dbReference type="ARBA" id="ARBA00023125"/>
    </source>
</evidence>